<name>H2Y7D9_CIOSA</name>
<dbReference type="Ensembl" id="ENSCSAVT00000001252.1">
    <property type="protein sequence ID" value="ENSCSAVP00000001237.1"/>
    <property type="gene ID" value="ENSCSAVG00000000690.1"/>
</dbReference>
<dbReference type="Proteomes" id="UP000007875">
    <property type="component" value="Unassembled WGS sequence"/>
</dbReference>
<evidence type="ECO:0000313" key="2">
    <source>
        <dbReference type="Proteomes" id="UP000007875"/>
    </source>
</evidence>
<accession>H2Y7D9</accession>
<reference evidence="2" key="1">
    <citation type="submission" date="2003-08" db="EMBL/GenBank/DDBJ databases">
        <authorList>
            <person name="Birren B."/>
            <person name="Nusbaum C."/>
            <person name="Abebe A."/>
            <person name="Abouelleil A."/>
            <person name="Adekoya E."/>
            <person name="Ait-zahra M."/>
            <person name="Allen N."/>
            <person name="Allen T."/>
            <person name="An P."/>
            <person name="Anderson M."/>
            <person name="Anderson S."/>
            <person name="Arachchi H."/>
            <person name="Armbruster J."/>
            <person name="Bachantsang P."/>
            <person name="Baldwin J."/>
            <person name="Barry A."/>
            <person name="Bayul T."/>
            <person name="Blitshsteyn B."/>
            <person name="Bloom T."/>
            <person name="Blye J."/>
            <person name="Boguslavskiy L."/>
            <person name="Borowsky M."/>
            <person name="Boukhgalter B."/>
            <person name="Brunache A."/>
            <person name="Butler J."/>
            <person name="Calixte N."/>
            <person name="Calvo S."/>
            <person name="Camarata J."/>
            <person name="Campo K."/>
            <person name="Chang J."/>
            <person name="Cheshatsang Y."/>
            <person name="Citroen M."/>
            <person name="Collymore A."/>
            <person name="Considine T."/>
            <person name="Cook A."/>
            <person name="Cooke P."/>
            <person name="Corum B."/>
            <person name="Cuomo C."/>
            <person name="David R."/>
            <person name="Dawoe T."/>
            <person name="Degray S."/>
            <person name="Dodge S."/>
            <person name="Dooley K."/>
            <person name="Dorje P."/>
            <person name="Dorjee K."/>
            <person name="Dorris L."/>
            <person name="Duffey N."/>
            <person name="Dupes A."/>
            <person name="Elkins T."/>
            <person name="Engels R."/>
            <person name="Erickson J."/>
            <person name="Farina A."/>
            <person name="Faro S."/>
            <person name="Ferreira P."/>
            <person name="Fischer H."/>
            <person name="Fitzgerald M."/>
            <person name="Foley K."/>
            <person name="Gage D."/>
            <person name="Galagan J."/>
            <person name="Gearin G."/>
            <person name="Gnerre S."/>
            <person name="Gnirke A."/>
            <person name="Goyette A."/>
            <person name="Graham J."/>
            <person name="Grandbois E."/>
            <person name="Gyaltsen K."/>
            <person name="Hafez N."/>
            <person name="Hagopian D."/>
            <person name="Hagos B."/>
            <person name="Hall J."/>
            <person name="Hatcher B."/>
            <person name="Heller A."/>
            <person name="Higgins H."/>
            <person name="Honan T."/>
            <person name="Horn A."/>
            <person name="Houde N."/>
            <person name="Hughes L."/>
            <person name="Hulme W."/>
            <person name="Husby E."/>
            <person name="Iliev I."/>
            <person name="Jaffe D."/>
            <person name="Jones C."/>
            <person name="Kamal M."/>
            <person name="Kamat A."/>
            <person name="Kamvysselis M."/>
            <person name="Karlsson E."/>
            <person name="Kells C."/>
            <person name="Kieu A."/>
            <person name="Kisner P."/>
            <person name="Kodira C."/>
            <person name="Kulbokas E."/>
            <person name="Labutti K."/>
            <person name="Lama D."/>
            <person name="Landers T."/>
            <person name="Leger J."/>
            <person name="Levine S."/>
            <person name="Lewis D."/>
            <person name="Lewis T."/>
            <person name="Lindblad-toh K."/>
            <person name="Liu X."/>
            <person name="Lokyitsang T."/>
            <person name="Lokyitsang Y."/>
            <person name="Lucien O."/>
            <person name="Lui A."/>
            <person name="Ma L.J."/>
            <person name="Mabbitt R."/>
            <person name="Macdonald J."/>
            <person name="Maclean C."/>
            <person name="Major J."/>
            <person name="Manning J."/>
            <person name="Marabella R."/>
            <person name="Maru K."/>
            <person name="Matthews C."/>
            <person name="Mauceli E."/>
            <person name="Mccarthy M."/>
            <person name="Mcdonough S."/>
            <person name="Mcghee T."/>
            <person name="Meldrim J."/>
            <person name="Meneus L."/>
            <person name="Mesirov J."/>
            <person name="Mihalev A."/>
            <person name="Mihova T."/>
            <person name="Mikkelsen T."/>
            <person name="Mlenga V."/>
            <person name="Moru K."/>
            <person name="Mozes J."/>
            <person name="Mulrain L."/>
            <person name="Munson G."/>
            <person name="Naylor J."/>
            <person name="Newes C."/>
            <person name="Nguyen C."/>
            <person name="Nguyen N."/>
            <person name="Nguyen T."/>
            <person name="Nicol R."/>
            <person name="Nielsen C."/>
            <person name="Nizzari M."/>
            <person name="Norbu C."/>
            <person name="Norbu N."/>
            <person name="O'donnell P."/>
            <person name="Okoawo O."/>
            <person name="O'leary S."/>
            <person name="Omotosho B."/>
            <person name="O'neill K."/>
            <person name="Osman S."/>
            <person name="Parker S."/>
            <person name="Perrin D."/>
            <person name="Phunkhang P."/>
            <person name="Piqani B."/>
            <person name="Purcell S."/>
            <person name="Rachupka T."/>
            <person name="Ramasamy U."/>
            <person name="Rameau R."/>
            <person name="Ray V."/>
            <person name="Raymond C."/>
            <person name="Retta R."/>
            <person name="Richardson S."/>
            <person name="Rise C."/>
            <person name="Rodriguez J."/>
            <person name="Rogers J."/>
            <person name="Rogov P."/>
            <person name="Rutman M."/>
            <person name="Schupbach R."/>
            <person name="Seaman C."/>
            <person name="Settipalli S."/>
            <person name="Sharpe T."/>
            <person name="Sheridan J."/>
            <person name="Sherpa N."/>
            <person name="Shi J."/>
            <person name="Smirnov S."/>
            <person name="Smith C."/>
            <person name="Sougnez C."/>
            <person name="Spencer B."/>
            <person name="Stalker J."/>
            <person name="Stange-thomann N."/>
            <person name="Stavropoulos S."/>
            <person name="Stetson K."/>
            <person name="Stone C."/>
            <person name="Stone S."/>
            <person name="Stubbs M."/>
            <person name="Talamas J."/>
            <person name="Tchuinga P."/>
            <person name="Tenzing P."/>
            <person name="Tesfaye S."/>
            <person name="Theodore J."/>
            <person name="Thoulutsang Y."/>
            <person name="Topham K."/>
            <person name="Towey S."/>
            <person name="Tsamla T."/>
            <person name="Tsomo N."/>
            <person name="Vallee D."/>
            <person name="Vassiliev H."/>
            <person name="Venkataraman V."/>
            <person name="Vinson J."/>
            <person name="Vo A."/>
            <person name="Wade C."/>
            <person name="Wang S."/>
            <person name="Wangchuk T."/>
            <person name="Wangdi T."/>
            <person name="Whittaker C."/>
            <person name="Wilkinson J."/>
            <person name="Wu Y."/>
            <person name="Wyman D."/>
            <person name="Yadav S."/>
            <person name="Yang S."/>
            <person name="Yang X."/>
            <person name="Yeager S."/>
            <person name="Yee E."/>
            <person name="Young G."/>
            <person name="Zainoun J."/>
            <person name="Zembeck L."/>
            <person name="Zimmer A."/>
            <person name="Zody M."/>
            <person name="Lander E."/>
        </authorList>
    </citation>
    <scope>NUCLEOTIDE SEQUENCE [LARGE SCALE GENOMIC DNA]</scope>
</reference>
<reference evidence="1" key="2">
    <citation type="submission" date="2025-08" db="UniProtKB">
        <authorList>
            <consortium name="Ensembl"/>
        </authorList>
    </citation>
    <scope>IDENTIFICATION</scope>
</reference>
<dbReference type="AlphaFoldDB" id="H2Y7D9"/>
<organism evidence="1 2">
    <name type="scientific">Ciona savignyi</name>
    <name type="common">Pacific transparent sea squirt</name>
    <dbReference type="NCBI Taxonomy" id="51511"/>
    <lineage>
        <taxon>Eukaryota</taxon>
        <taxon>Metazoa</taxon>
        <taxon>Chordata</taxon>
        <taxon>Tunicata</taxon>
        <taxon>Ascidiacea</taxon>
        <taxon>Phlebobranchia</taxon>
        <taxon>Cionidae</taxon>
        <taxon>Ciona</taxon>
    </lineage>
</organism>
<reference evidence="1" key="3">
    <citation type="submission" date="2025-09" db="UniProtKB">
        <authorList>
            <consortium name="Ensembl"/>
        </authorList>
    </citation>
    <scope>IDENTIFICATION</scope>
</reference>
<keyword evidence="2" id="KW-1185">Reference proteome</keyword>
<protein>
    <submittedName>
        <fullName evidence="1">Uncharacterized protein</fullName>
    </submittedName>
</protein>
<dbReference type="GeneTree" id="ENSGT00940000161979"/>
<evidence type="ECO:0000313" key="1">
    <source>
        <dbReference type="Ensembl" id="ENSCSAVP00000001237.1"/>
    </source>
</evidence>
<proteinExistence type="predicted"/>
<dbReference type="HOGENOM" id="CLU_2548731_0_0_1"/>
<sequence length="83" mass="9943">HKLRLKKIFLQRHQLTTECEPCVYHHHAETIGFPGYLITLDISDAKCRTFVCSASRNYRLFSLKKIGFQITFTNWIFYVFRIM</sequence>